<name>A0A1I1EHK2_9SPHI</name>
<dbReference type="AlphaFoldDB" id="A0A1I1EHK2"/>
<dbReference type="STRING" id="623281.SAMN05421747_101585"/>
<organism evidence="1 2">
    <name type="scientific">Parapedobacter composti</name>
    <dbReference type="NCBI Taxonomy" id="623281"/>
    <lineage>
        <taxon>Bacteria</taxon>
        <taxon>Pseudomonadati</taxon>
        <taxon>Bacteroidota</taxon>
        <taxon>Sphingobacteriia</taxon>
        <taxon>Sphingobacteriales</taxon>
        <taxon>Sphingobacteriaceae</taxon>
        <taxon>Parapedobacter</taxon>
    </lineage>
</organism>
<keyword evidence="2" id="KW-1185">Reference proteome</keyword>
<reference evidence="1 2" key="1">
    <citation type="submission" date="2016-10" db="EMBL/GenBank/DDBJ databases">
        <authorList>
            <person name="de Groot N.N."/>
        </authorList>
    </citation>
    <scope>NUCLEOTIDE SEQUENCE [LARGE SCALE GENOMIC DNA]</scope>
    <source>
        <strain evidence="1 2">DSM 22900</strain>
    </source>
</reference>
<dbReference type="EMBL" id="FOLL01000001">
    <property type="protein sequence ID" value="SFB86497.1"/>
    <property type="molecule type" value="Genomic_DNA"/>
</dbReference>
<dbReference type="Proteomes" id="UP000199577">
    <property type="component" value="Unassembled WGS sequence"/>
</dbReference>
<evidence type="ECO:0000313" key="2">
    <source>
        <dbReference type="Proteomes" id="UP000199577"/>
    </source>
</evidence>
<evidence type="ECO:0000313" key="1">
    <source>
        <dbReference type="EMBL" id="SFB86497.1"/>
    </source>
</evidence>
<sequence>MDNYLKETKILDYSNVSIQELLEQRGWKDLDTVSRVKAIYNFSGMK</sequence>
<protein>
    <submittedName>
        <fullName evidence="1">Uncharacterized protein</fullName>
    </submittedName>
</protein>
<gene>
    <name evidence="1" type="ORF">SAMN05421747_101585</name>
</gene>
<proteinExistence type="predicted"/>
<accession>A0A1I1EHK2</accession>